<keyword evidence="1" id="KW-0677">Repeat</keyword>
<dbReference type="PANTHER" id="PTHR32305">
    <property type="match status" value="1"/>
</dbReference>
<dbReference type="InterPro" id="IPR044927">
    <property type="entry name" value="Endonuclea_NS_2"/>
</dbReference>
<protein>
    <recommendedName>
        <fullName evidence="7">RHS repeat-associated core domain-containing protein</fullName>
    </recommendedName>
</protein>
<evidence type="ECO:0000259" key="4">
    <source>
        <dbReference type="Pfam" id="PF25023"/>
    </source>
</evidence>
<dbReference type="NCBIfam" id="TIGR01643">
    <property type="entry name" value="YD_repeat_2x"/>
    <property type="match status" value="8"/>
</dbReference>
<sequence length="1798" mass="188804">MASRGAGRLGTSQVLYVDGKVVGHLNGTYADDERFVYTGAGWLGAATHPNRPADDWGRFNGTISNLAFHSRPLTGPEVMARQRSGKGDKHEVKVYDPSHNEQVYGFDHAHGDRLIYKSDANRDLQYFDYDARGFMAKVTDANGSSTTTGHDDRGNLVSQSTCRGASQCNTAYYSYFLNPADPADPRNDLLLTSRDPRSASKDDTSFLTTYSYTAHGDLESVRGPSTAAAPEGAVTSNQYTAGSEAVPSFAGTGTQPPGLLKSTTDAAGVKTYYAYNRFGDLVETVDPAGKTTRYTHDGIGRPVSETVLSSALPGGSVTTTTTYDGASRPLTTTGPSTTDAVSGTAHQLRVKNTHNPDGTLASRSLEDVTGNDAARTTSYTYDDRGRVAAVTDPENAVTGYFYDQFGNVTKTVDALGHETVFTYTPTNQHATTVVKGFDGDGQPARDVTFESRAYDPAGRLASVTDAMGRTTAYKYFDDRLLSSTVRTGFRNPDGSRRDITLSSHVYDGAGNEIRTEKAGVVTERTFDAAGNPVRVVGDPAGAARSTDTVYDKLDNPVTVTRTDGAGTGTEVVEFGYDALGRPVRQAVRNGAETLASTTIRDQAGLPISSTDPRGNAAGATASQFTTNFAVDAYGRVVTQTAPPVSAESGGAAASTIRPVTTTGYNTFGEVVAVKDPNGNISTTAFDKVGRPTTATLPAYTAPGGTAVNSVTTTAYDKLDRPTSVTDAAGGVTGYAYDVLGNLTRRTDPVVGTDPAGVSTFRYTPLGELLGATGATGAVVSSTFDDLGREVTSTVHERFPAPGRNLTTTTTYNDSGTIASVKAPDNAVTMFGYNGLGEVTSTKDPVGKTSSVVRDFAGRVTRSTDPLGLKTDTVYDPAGRAIGTTWRDAAGVALRSTSAGYDAAGNVTALTDAEGATTTRQVDALNRLVSETDPVTASGSITIGFGYDAAGNQTRRTDGNGNVTTTTFTSWNLPESVIEPVTAMHSAANNRTWTTSYDAMARPIRLAQPGGVVRQRTFDALGNFTKETGTGTAASTPDRVLGYDRAGRVTSASAGTGTNTYSYDDRGNLLNMAGPSGTGSYTYDDASRLVQRVDAAGTTAYTYDPVGRIKAALDPRTGSTATFTRDDAGRATSVGYGTGNGTRAYTYDDLNRVVTDTVKNPAGQATASIAYGYDKADRLTSKTTNGLAGAAANTYTYDKANRLTSWNDGTNQVAYTWDNNGNRLTAGAVTATYDQRNRLLTSGDKSFDYAARGTLQSTTSGGTTVNQGFDAFDRLVSDGSATYTYDALDRRIGAGFAYSDLGNNLATDGTGSYSRLPGGELLGLTQNGTSALTYTDRHTDLVGTYTAAGAVSSSASYTPHGEVIARTGATHALGYESGWADPSTGRVNRAARWYTPGTGTFASRDDISGPGGSGHAAYNRYTYVTGNPLNKTDPTGHLESAVEVTLAGVLVTATAPMWPAMLMGGAVIVGGVVIGMAIGTGTANAPTQRPRNPYVGRPGENYEDVVCRAGVGCGKRDPGPRCTGPSCKTTPPPNPPAPPNPGSGGCRARPCPVPPVGPSKEELDQIVAAANVLKNALTPLPKPPSGATLSPEIRKLIDDSSRILVTVVGGQTVTQRIPEPGPGEADDPRLPPTSTQNGGGSCRQDWQYYEEREEVIWNGTRGRRATGAMACVVSSNKDPRVKLNFNLLGLDTSKKINRCHLIGHKLNGSNTDLRNFVPCHQDPTNNGWMYKQVEAAIAAQADSGNPVLMSAKPVYTADNPRPDWIVVNAVGENGWTCRAYIPNVNKLGAASSGIPFSGC</sequence>
<dbReference type="EMBL" id="VSRL01000215">
    <property type="protein sequence ID" value="NKE62031.1"/>
    <property type="molecule type" value="Genomic_DNA"/>
</dbReference>
<evidence type="ECO:0000259" key="3">
    <source>
        <dbReference type="Pfam" id="PF13930"/>
    </source>
</evidence>
<accession>A0ABX1FSM8</accession>
<dbReference type="InterPro" id="IPR006530">
    <property type="entry name" value="YD"/>
</dbReference>
<dbReference type="InterPro" id="IPR022385">
    <property type="entry name" value="Rhs_assc_core"/>
</dbReference>
<comment type="caution">
    <text evidence="5">The sequence shown here is derived from an EMBL/GenBank/DDBJ whole genome shotgun (WGS) entry which is preliminary data.</text>
</comment>
<dbReference type="InterPro" id="IPR031325">
    <property type="entry name" value="RHS_repeat"/>
</dbReference>
<keyword evidence="6" id="KW-1185">Reference proteome</keyword>
<name>A0ABX1FSM8_9PSEU</name>
<dbReference type="PANTHER" id="PTHR32305:SF15">
    <property type="entry name" value="PROTEIN RHSA-RELATED"/>
    <property type="match status" value="1"/>
</dbReference>
<dbReference type="Gene3D" id="3.40.570.10">
    <property type="entry name" value="Extracellular Endonuclease, subunit A"/>
    <property type="match status" value="1"/>
</dbReference>
<dbReference type="Pfam" id="PF05593">
    <property type="entry name" value="RHS_repeat"/>
    <property type="match status" value="7"/>
</dbReference>
<dbReference type="Pfam" id="PF25023">
    <property type="entry name" value="TEN_YD-shell"/>
    <property type="match status" value="1"/>
</dbReference>
<feature type="domain" description="Type VII secretion system protein EssD-like" evidence="3">
    <location>
        <begin position="1662"/>
        <end position="1766"/>
    </location>
</feature>
<dbReference type="SUPFAM" id="SSF49899">
    <property type="entry name" value="Concanavalin A-like lectins/glucanases"/>
    <property type="match status" value="1"/>
</dbReference>
<gene>
    <name evidence="5" type="ORF">FXN61_36880</name>
</gene>
<evidence type="ECO:0000256" key="2">
    <source>
        <dbReference type="SAM" id="MobiDB-lite"/>
    </source>
</evidence>
<dbReference type="NCBIfam" id="TIGR03696">
    <property type="entry name" value="Rhs_assc_core"/>
    <property type="match status" value="1"/>
</dbReference>
<dbReference type="InterPro" id="IPR013320">
    <property type="entry name" value="ConA-like_dom_sf"/>
</dbReference>
<evidence type="ECO:0000313" key="5">
    <source>
        <dbReference type="EMBL" id="NKE62031.1"/>
    </source>
</evidence>
<dbReference type="InterPro" id="IPR050708">
    <property type="entry name" value="T6SS_VgrG/RHS"/>
</dbReference>
<evidence type="ECO:0000256" key="1">
    <source>
        <dbReference type="ARBA" id="ARBA00022737"/>
    </source>
</evidence>
<feature type="region of interest" description="Disordered" evidence="2">
    <location>
        <begin position="309"/>
        <end position="341"/>
    </location>
</feature>
<dbReference type="Proteomes" id="UP001515943">
    <property type="component" value="Unassembled WGS sequence"/>
</dbReference>
<evidence type="ECO:0008006" key="7">
    <source>
        <dbReference type="Google" id="ProtNLM"/>
    </source>
</evidence>
<feature type="region of interest" description="Disordered" evidence="2">
    <location>
        <begin position="1515"/>
        <end position="1545"/>
    </location>
</feature>
<dbReference type="Gene3D" id="2.180.10.10">
    <property type="entry name" value="RHS repeat-associated core"/>
    <property type="match status" value="5"/>
</dbReference>
<dbReference type="Pfam" id="PF13930">
    <property type="entry name" value="Endonuclea_NS_2"/>
    <property type="match status" value="1"/>
</dbReference>
<organism evidence="5 6">
    <name type="scientific">Lentzea indica</name>
    <dbReference type="NCBI Taxonomy" id="2604800"/>
    <lineage>
        <taxon>Bacteria</taxon>
        <taxon>Bacillati</taxon>
        <taxon>Actinomycetota</taxon>
        <taxon>Actinomycetes</taxon>
        <taxon>Pseudonocardiales</taxon>
        <taxon>Pseudonocardiaceae</taxon>
        <taxon>Lentzea</taxon>
    </lineage>
</organism>
<feature type="compositionally biased region" description="Polar residues" evidence="2">
    <location>
        <begin position="316"/>
        <end position="341"/>
    </location>
</feature>
<dbReference type="RefSeq" id="WP_167978680.1">
    <property type="nucleotide sequence ID" value="NZ_VSRL01000215.1"/>
</dbReference>
<dbReference type="InterPro" id="IPR044929">
    <property type="entry name" value="DNA/RNA_non-sp_Endonuclease_sf"/>
</dbReference>
<feature type="region of interest" description="Disordered" evidence="2">
    <location>
        <begin position="1610"/>
        <end position="1642"/>
    </location>
</feature>
<feature type="domain" description="Teneurin-like YD-shell" evidence="4">
    <location>
        <begin position="1145"/>
        <end position="1404"/>
    </location>
</feature>
<dbReference type="InterPro" id="IPR056823">
    <property type="entry name" value="TEN-like_YD-shell"/>
</dbReference>
<feature type="compositionally biased region" description="Pro residues" evidence="2">
    <location>
        <begin position="1529"/>
        <end position="1540"/>
    </location>
</feature>
<reference evidence="5 6" key="1">
    <citation type="submission" date="2019-08" db="EMBL/GenBank/DDBJ databases">
        <title>Lentzea from Indian Himalayas.</title>
        <authorList>
            <person name="Mandal S."/>
            <person name="Mallick Gupta A."/>
            <person name="Maiti P.K."/>
            <person name="Sarkar J."/>
            <person name="Mandal S."/>
        </authorList>
    </citation>
    <scope>NUCLEOTIDE SEQUENCE [LARGE SCALE GENOMIC DNA]</scope>
    <source>
        <strain evidence="5 6">PSKA42</strain>
    </source>
</reference>
<proteinExistence type="predicted"/>
<evidence type="ECO:0000313" key="6">
    <source>
        <dbReference type="Proteomes" id="UP001515943"/>
    </source>
</evidence>